<evidence type="ECO:0000313" key="3">
    <source>
        <dbReference type="EMBL" id="MBK7955826.1"/>
    </source>
</evidence>
<gene>
    <name evidence="3" type="ORF">IPK02_18870</name>
</gene>
<evidence type="ECO:0000256" key="1">
    <source>
        <dbReference type="ARBA" id="ARBA00022801"/>
    </source>
</evidence>
<accession>A0A935W4W5</accession>
<keyword evidence="1 3" id="KW-0378">Hydrolase</keyword>
<dbReference type="Proteomes" id="UP000706151">
    <property type="component" value="Unassembled WGS sequence"/>
</dbReference>
<sequence length="254" mass="27070">MTRIIGEGPDLALIHGWGLGSAVWEPLLPALSERARVHLIDLPGYGEAADANADFPGTAQALIDALPQPVTLCGWSLGAMLAIRAALLAPERVSGLVLVGATASFTQRVDWRAAQAPAVVDDFSASVGRHPEQTLQRFVALLSQGDSQARRISRSLLAGLRQGRAPAAAALARGLDWLREVDLRPLLPALAARCLLIHGENDPLNPVIAARDLSLTIANSRLEVFASAGHAPFLTDRERFLRLLDDFCHDPAAA</sequence>
<dbReference type="Gene3D" id="3.40.50.1820">
    <property type="entry name" value="alpha/beta hydrolase"/>
    <property type="match status" value="1"/>
</dbReference>
<dbReference type="GO" id="GO:0016020">
    <property type="term" value="C:membrane"/>
    <property type="evidence" value="ECO:0007669"/>
    <property type="project" value="TreeGrafter"/>
</dbReference>
<dbReference type="EMBL" id="JADJOT010000011">
    <property type="protein sequence ID" value="MBK7955826.1"/>
    <property type="molecule type" value="Genomic_DNA"/>
</dbReference>
<feature type="domain" description="AB hydrolase-1" evidence="2">
    <location>
        <begin position="13"/>
        <end position="235"/>
    </location>
</feature>
<dbReference type="InterPro" id="IPR000073">
    <property type="entry name" value="AB_hydrolase_1"/>
</dbReference>
<dbReference type="InterPro" id="IPR029058">
    <property type="entry name" value="AB_hydrolase_fold"/>
</dbReference>
<dbReference type="PANTHER" id="PTHR43798:SF31">
    <property type="entry name" value="AB HYDROLASE SUPERFAMILY PROTEIN YCLE"/>
    <property type="match status" value="1"/>
</dbReference>
<dbReference type="PANTHER" id="PTHR43798">
    <property type="entry name" value="MONOACYLGLYCEROL LIPASE"/>
    <property type="match status" value="1"/>
</dbReference>
<evidence type="ECO:0000313" key="4">
    <source>
        <dbReference type="Proteomes" id="UP000706151"/>
    </source>
</evidence>
<dbReference type="Pfam" id="PF00561">
    <property type="entry name" value="Abhydrolase_1"/>
    <property type="match status" value="1"/>
</dbReference>
<comment type="caution">
    <text evidence="3">The sequence shown here is derived from an EMBL/GenBank/DDBJ whole genome shotgun (WGS) entry which is preliminary data.</text>
</comment>
<organism evidence="3 4">
    <name type="scientific">Candidatus Accumulibacter affinis</name>
    <dbReference type="NCBI Taxonomy" id="2954384"/>
    <lineage>
        <taxon>Bacteria</taxon>
        <taxon>Pseudomonadati</taxon>
        <taxon>Pseudomonadota</taxon>
        <taxon>Betaproteobacteria</taxon>
        <taxon>Candidatus Accumulibacter</taxon>
    </lineage>
</organism>
<dbReference type="InterPro" id="IPR050266">
    <property type="entry name" value="AB_hydrolase_sf"/>
</dbReference>
<evidence type="ECO:0000259" key="2">
    <source>
        <dbReference type="Pfam" id="PF00561"/>
    </source>
</evidence>
<dbReference type="SUPFAM" id="SSF53474">
    <property type="entry name" value="alpha/beta-Hydrolases"/>
    <property type="match status" value="1"/>
</dbReference>
<name>A0A935W4W5_9PROT</name>
<dbReference type="GO" id="GO:0016787">
    <property type="term" value="F:hydrolase activity"/>
    <property type="evidence" value="ECO:0007669"/>
    <property type="project" value="UniProtKB-KW"/>
</dbReference>
<proteinExistence type="predicted"/>
<reference evidence="3 4" key="1">
    <citation type="submission" date="2020-10" db="EMBL/GenBank/DDBJ databases">
        <title>Connecting structure to function with the recovery of over 1000 high-quality activated sludge metagenome-assembled genomes encoding full-length rRNA genes using long-read sequencing.</title>
        <authorList>
            <person name="Singleton C.M."/>
            <person name="Petriglieri F."/>
            <person name="Kristensen J.M."/>
            <person name="Kirkegaard R.H."/>
            <person name="Michaelsen T.Y."/>
            <person name="Andersen M.H."/>
            <person name="Karst S.M."/>
            <person name="Dueholm M.S."/>
            <person name="Nielsen P.H."/>
            <person name="Albertsen M."/>
        </authorList>
    </citation>
    <scope>NUCLEOTIDE SEQUENCE [LARGE SCALE GENOMIC DNA]</scope>
    <source>
        <strain evidence="3">Fred_18-Q3-R57-64_BAT3C.720</strain>
    </source>
</reference>
<protein>
    <submittedName>
        <fullName evidence="3">Alpha/beta fold hydrolase</fullName>
    </submittedName>
</protein>
<dbReference type="AlphaFoldDB" id="A0A935W4W5"/>